<feature type="region of interest" description="Disordered" evidence="1">
    <location>
        <begin position="204"/>
        <end position="226"/>
    </location>
</feature>
<name>G3AWX1_CANTC</name>
<dbReference type="KEGG" id="cten:18250115"/>
<dbReference type="HOGENOM" id="CLU_376415_0_0_1"/>
<feature type="compositionally biased region" description="Basic and acidic residues" evidence="1">
    <location>
        <begin position="30"/>
        <end position="42"/>
    </location>
</feature>
<dbReference type="eggNOG" id="ENOG502RQ1U">
    <property type="taxonomic scope" value="Eukaryota"/>
</dbReference>
<dbReference type="EMBL" id="GL996510">
    <property type="protein sequence ID" value="EGV66640.1"/>
    <property type="molecule type" value="Genomic_DNA"/>
</dbReference>
<proteinExistence type="predicted"/>
<feature type="compositionally biased region" description="Low complexity" evidence="1">
    <location>
        <begin position="168"/>
        <end position="183"/>
    </location>
</feature>
<keyword evidence="3" id="KW-1185">Reference proteome</keyword>
<dbReference type="AlphaFoldDB" id="G3AWX1"/>
<dbReference type="RefSeq" id="XP_006683898.1">
    <property type="nucleotide sequence ID" value="XM_006683835.1"/>
</dbReference>
<feature type="region of interest" description="Disordered" evidence="1">
    <location>
        <begin position="138"/>
        <end position="188"/>
    </location>
</feature>
<dbReference type="GeneID" id="18250115"/>
<evidence type="ECO:0000313" key="2">
    <source>
        <dbReference type="EMBL" id="EGV66640.1"/>
    </source>
</evidence>
<feature type="compositionally biased region" description="Polar residues" evidence="1">
    <location>
        <begin position="138"/>
        <end position="154"/>
    </location>
</feature>
<feature type="compositionally biased region" description="Polar residues" evidence="1">
    <location>
        <begin position="204"/>
        <end position="222"/>
    </location>
</feature>
<feature type="region of interest" description="Disordered" evidence="1">
    <location>
        <begin position="559"/>
        <end position="588"/>
    </location>
</feature>
<feature type="compositionally biased region" description="Acidic residues" evidence="1">
    <location>
        <begin position="479"/>
        <end position="498"/>
    </location>
</feature>
<accession>G3AWX1</accession>
<feature type="region of interest" description="Disordered" evidence="1">
    <location>
        <begin position="19"/>
        <end position="45"/>
    </location>
</feature>
<organism evidence="3">
    <name type="scientific">Candida tenuis (strain ATCC 10573 / BCRC 21748 / CBS 615 / JCM 9827 / NBRC 10315 / NRRL Y-1498 / VKM Y-70)</name>
    <name type="common">Yeast</name>
    <name type="synonym">Yamadazyma tenuis</name>
    <dbReference type="NCBI Taxonomy" id="590646"/>
    <lineage>
        <taxon>Eukaryota</taxon>
        <taxon>Fungi</taxon>
        <taxon>Dikarya</taxon>
        <taxon>Ascomycota</taxon>
        <taxon>Saccharomycotina</taxon>
        <taxon>Pichiomycetes</taxon>
        <taxon>Debaryomycetaceae</taxon>
        <taxon>Yamadazyma</taxon>
    </lineage>
</organism>
<feature type="region of interest" description="Disordered" evidence="1">
    <location>
        <begin position="468"/>
        <end position="499"/>
    </location>
</feature>
<sequence length="640" mass="72122">MDYSDHTFARPPLPSDFSYFSPMTLQRSNPSDKSDPLQRLEVETTSTTSVPISFPYYYIDENNNSFDTFNLLNDGTNSQEAPKYTNTTHNIQTEQNATVGGLQVKKGTASSDSHTKLKQLSDEAFNPVPSRFSQFITEQQQADDLSSNTTSIGSYSDGPIPRSRKGKSYSTTMSKNKMSSSISQGRASKDLRREISQSMESQATIFSTRQDEQPPSTSKTVYRTSSSASTLSRRKAIRFKEGSFIYRMRLRLKKLLKKFKQLKFKIPVSSKRTGNNSIKRSRTKGRTLKRKFRANPKNKAARRFMNISAPINNPSLGRGNATKVNGLDDGLKYEAGAPKENVNMGSRDMKMNHLSSYIDQQQGLYLNNMDQKSESMNYGRTPSIAANTNINTIDGIEEIPVSEYSSIPPPVPKHGNPQTVLGSYDDLISLWRRYLAHVVSKRIQLRQEITYFQEMLVGQELKSGKTSTQSRLSSIYNIDEGDDEYDDEEEEDYEDNELVSDTVSETGTIESSSYVTTSLSSKSEAYSEQQMIKSYIPDATSEKFNRKFNRQSVLSEMLDYESSDSESSTTTSISDQTSPSYKSTLKYTNSSTQASLEIGRQYSIKKKPLIRSLSSMSSHHRGNSPMRRSVGYQMELNMAH</sequence>
<evidence type="ECO:0000313" key="3">
    <source>
        <dbReference type="Proteomes" id="UP000000707"/>
    </source>
</evidence>
<gene>
    <name evidence="2" type="ORF">CANTEDRAFT_91809</name>
</gene>
<protein>
    <submittedName>
        <fullName evidence="2">Uncharacterized protein</fullName>
    </submittedName>
</protein>
<evidence type="ECO:0000256" key="1">
    <source>
        <dbReference type="SAM" id="MobiDB-lite"/>
    </source>
</evidence>
<reference evidence="2 3" key="1">
    <citation type="journal article" date="2011" name="Proc. Natl. Acad. Sci. U.S.A.">
        <title>Comparative genomics of xylose-fermenting fungi for enhanced biofuel production.</title>
        <authorList>
            <person name="Wohlbach D.J."/>
            <person name="Kuo A."/>
            <person name="Sato T.K."/>
            <person name="Potts K.M."/>
            <person name="Salamov A.A."/>
            <person name="LaButti K.M."/>
            <person name="Sun H."/>
            <person name="Clum A."/>
            <person name="Pangilinan J.L."/>
            <person name="Lindquist E.A."/>
            <person name="Lucas S."/>
            <person name="Lapidus A."/>
            <person name="Jin M."/>
            <person name="Gunawan C."/>
            <person name="Balan V."/>
            <person name="Dale B.E."/>
            <person name="Jeffries T.W."/>
            <person name="Zinkel R."/>
            <person name="Barry K.W."/>
            <person name="Grigoriev I.V."/>
            <person name="Gasch A.P."/>
        </authorList>
    </citation>
    <scope>NUCLEOTIDE SEQUENCE [LARGE SCALE GENOMIC DNA]</scope>
    <source>
        <strain evidence="3">ATCC 10573 / BCRC 21748 / CBS 615 / JCM 9827 / NBRC 10315 / NRRL Y-1498 / VKM Y-70</strain>
    </source>
</reference>
<feature type="compositionally biased region" description="Low complexity" evidence="1">
    <location>
        <begin position="565"/>
        <end position="580"/>
    </location>
</feature>
<dbReference type="Proteomes" id="UP000000707">
    <property type="component" value="Unassembled WGS sequence"/>
</dbReference>
<dbReference type="OrthoDB" id="4087712at2759"/>